<dbReference type="Proteomes" id="UP000823927">
    <property type="component" value="Unassembled WGS sequence"/>
</dbReference>
<dbReference type="EMBL" id="DVIT01000037">
    <property type="protein sequence ID" value="HIS47922.1"/>
    <property type="molecule type" value="Genomic_DNA"/>
</dbReference>
<dbReference type="InterPro" id="IPR036689">
    <property type="entry name" value="ESAT-6-like_sf"/>
</dbReference>
<organism evidence="2 3">
    <name type="scientific">Candidatus Scybalocola faecigallinarum</name>
    <dbReference type="NCBI Taxonomy" id="2840941"/>
    <lineage>
        <taxon>Bacteria</taxon>
        <taxon>Bacillati</taxon>
        <taxon>Bacillota</taxon>
        <taxon>Clostridia</taxon>
        <taxon>Lachnospirales</taxon>
        <taxon>Lachnospiraceae</taxon>
        <taxon>Lachnospiraceae incertae sedis</taxon>
        <taxon>Candidatus Scybalocola (ex Gilroy et al. 2021)</taxon>
    </lineage>
</organism>
<dbReference type="NCBIfam" id="TIGR03930">
    <property type="entry name" value="WXG100_ESAT6"/>
    <property type="match status" value="1"/>
</dbReference>
<dbReference type="Pfam" id="PF06013">
    <property type="entry name" value="WXG100"/>
    <property type="match status" value="1"/>
</dbReference>
<dbReference type="Gene3D" id="1.10.287.1060">
    <property type="entry name" value="ESAT-6-like"/>
    <property type="match status" value="1"/>
</dbReference>
<proteinExistence type="inferred from homology"/>
<reference evidence="2" key="2">
    <citation type="journal article" date="2021" name="PeerJ">
        <title>Extensive microbial diversity within the chicken gut microbiome revealed by metagenomics and culture.</title>
        <authorList>
            <person name="Gilroy R."/>
            <person name="Ravi A."/>
            <person name="Getino M."/>
            <person name="Pursley I."/>
            <person name="Horton D.L."/>
            <person name="Alikhan N.F."/>
            <person name="Baker D."/>
            <person name="Gharbi K."/>
            <person name="Hall N."/>
            <person name="Watson M."/>
            <person name="Adriaenssens E.M."/>
            <person name="Foster-Nyarko E."/>
            <person name="Jarju S."/>
            <person name="Secka A."/>
            <person name="Antonio M."/>
            <person name="Oren A."/>
            <person name="Chaudhuri R.R."/>
            <person name="La Ragione R."/>
            <person name="Hildebrand F."/>
            <person name="Pallen M.J."/>
        </authorList>
    </citation>
    <scope>NUCLEOTIDE SEQUENCE</scope>
    <source>
        <strain evidence="2">CHK178-757</strain>
    </source>
</reference>
<dbReference type="SUPFAM" id="SSF140453">
    <property type="entry name" value="EsxAB dimer-like"/>
    <property type="match status" value="1"/>
</dbReference>
<reference evidence="2" key="1">
    <citation type="submission" date="2020-10" db="EMBL/GenBank/DDBJ databases">
        <authorList>
            <person name="Gilroy R."/>
        </authorList>
    </citation>
    <scope>NUCLEOTIDE SEQUENCE</scope>
    <source>
        <strain evidence="2">CHK178-757</strain>
    </source>
</reference>
<evidence type="ECO:0000256" key="1">
    <source>
        <dbReference type="RuleBase" id="RU362001"/>
    </source>
</evidence>
<accession>A0A9D1JR58</accession>
<sequence length="98" mass="10881">MATGRTGMTPEEVRQIAKRFDDEGENVSGIIDKMVSMCDELASVWEGDSVEAYQEKFEELKPGFQATAELIHQIASALKDTANAYEDTDKSQASKFRS</sequence>
<gene>
    <name evidence="2" type="ORF">IAB46_10315</name>
</gene>
<dbReference type="AlphaFoldDB" id="A0A9D1JR58"/>
<evidence type="ECO:0000313" key="2">
    <source>
        <dbReference type="EMBL" id="HIS47922.1"/>
    </source>
</evidence>
<comment type="caution">
    <text evidence="2">The sequence shown here is derived from an EMBL/GenBank/DDBJ whole genome shotgun (WGS) entry which is preliminary data.</text>
</comment>
<name>A0A9D1JR58_9FIRM</name>
<dbReference type="InterPro" id="IPR010310">
    <property type="entry name" value="T7SS_ESAT-6-like"/>
</dbReference>
<comment type="similarity">
    <text evidence="1">Belongs to the WXG100 family.</text>
</comment>
<protein>
    <recommendedName>
        <fullName evidence="1">ESAT-6-like protein</fullName>
    </recommendedName>
</protein>
<evidence type="ECO:0000313" key="3">
    <source>
        <dbReference type="Proteomes" id="UP000823927"/>
    </source>
</evidence>